<comment type="caution">
    <text evidence="2">The sequence shown here is derived from an EMBL/GenBank/DDBJ whole genome shotgun (WGS) entry which is preliminary data.</text>
</comment>
<evidence type="ECO:0000313" key="3">
    <source>
        <dbReference type="Proteomes" id="UP000031036"/>
    </source>
</evidence>
<sequence>MKLWSDMMVCYFAVSVVLFDRFSTLVMLADDALPLDCFSALCISLFGVTLSASLPSFSSSSGSSSSPSPCSSSSSSPPSSSSPSAETGKHNVCNDGFVRHLPTVGLDKRRGGGLEWLIP</sequence>
<evidence type="ECO:0000313" key="2">
    <source>
        <dbReference type="EMBL" id="KHN76500.1"/>
    </source>
</evidence>
<evidence type="ECO:0000256" key="1">
    <source>
        <dbReference type="SAM" id="MobiDB-lite"/>
    </source>
</evidence>
<gene>
    <name evidence="2" type="ORF">Tcan_13870</name>
</gene>
<dbReference type="EMBL" id="JPKZ01002489">
    <property type="protein sequence ID" value="KHN76500.1"/>
    <property type="molecule type" value="Genomic_DNA"/>
</dbReference>
<keyword evidence="3" id="KW-1185">Reference proteome</keyword>
<name>A0A0B2V694_TOXCA</name>
<accession>A0A0B2V694</accession>
<feature type="compositionally biased region" description="Low complexity" evidence="1">
    <location>
        <begin position="55"/>
        <end position="84"/>
    </location>
</feature>
<organism evidence="2 3">
    <name type="scientific">Toxocara canis</name>
    <name type="common">Canine roundworm</name>
    <dbReference type="NCBI Taxonomy" id="6265"/>
    <lineage>
        <taxon>Eukaryota</taxon>
        <taxon>Metazoa</taxon>
        <taxon>Ecdysozoa</taxon>
        <taxon>Nematoda</taxon>
        <taxon>Chromadorea</taxon>
        <taxon>Rhabditida</taxon>
        <taxon>Spirurina</taxon>
        <taxon>Ascaridomorpha</taxon>
        <taxon>Ascaridoidea</taxon>
        <taxon>Toxocaridae</taxon>
        <taxon>Toxocara</taxon>
    </lineage>
</organism>
<reference evidence="2 3" key="1">
    <citation type="submission" date="2014-11" db="EMBL/GenBank/DDBJ databases">
        <title>Genetic blueprint of the zoonotic pathogen Toxocara canis.</title>
        <authorList>
            <person name="Zhu X.-Q."/>
            <person name="Korhonen P.K."/>
            <person name="Cai H."/>
            <person name="Young N.D."/>
            <person name="Nejsum P."/>
            <person name="von Samson-Himmelstjerna G."/>
            <person name="Boag P.R."/>
            <person name="Tan P."/>
            <person name="Li Q."/>
            <person name="Min J."/>
            <person name="Yang Y."/>
            <person name="Wang X."/>
            <person name="Fang X."/>
            <person name="Hall R.S."/>
            <person name="Hofmann A."/>
            <person name="Sternberg P.W."/>
            <person name="Jex A.R."/>
            <person name="Gasser R.B."/>
        </authorList>
    </citation>
    <scope>NUCLEOTIDE SEQUENCE [LARGE SCALE GENOMIC DNA]</scope>
    <source>
        <strain evidence="2">PN_DK_2014</strain>
    </source>
</reference>
<dbReference type="AlphaFoldDB" id="A0A0B2V694"/>
<protein>
    <submittedName>
        <fullName evidence="2">Uncharacterized protein</fullName>
    </submittedName>
</protein>
<dbReference type="Proteomes" id="UP000031036">
    <property type="component" value="Unassembled WGS sequence"/>
</dbReference>
<feature type="region of interest" description="Disordered" evidence="1">
    <location>
        <begin position="55"/>
        <end position="97"/>
    </location>
</feature>
<proteinExistence type="predicted"/>